<dbReference type="Proteomes" id="UP001589607">
    <property type="component" value="Unassembled WGS sequence"/>
</dbReference>
<name>A0ABV5GTF0_9FLAO</name>
<keyword evidence="1" id="KW-0732">Signal</keyword>
<proteinExistence type="predicted"/>
<evidence type="ECO:0000313" key="2">
    <source>
        <dbReference type="EMBL" id="MFB9098534.1"/>
    </source>
</evidence>
<gene>
    <name evidence="2" type="ORF">ACFFVF_18665</name>
</gene>
<dbReference type="EMBL" id="JBHMEY010000094">
    <property type="protein sequence ID" value="MFB9098534.1"/>
    <property type="molecule type" value="Genomic_DNA"/>
</dbReference>
<sequence length="235" mass="27826">MKNKKRLILFLLFISSISIYSQTSEELNNYVQSQIGIQNSHLFNGKTYSNNYRVLSTKNQFLNESLNYSKGVIVTQGILFNDLELKYDVFNQELIIKPDPETSHLGIIIDTTQLNSFKLFDTTFINLKSGSIDNGFYESAIDLPKIKLFIKHRKNKIKKLDKKTIHYEFENKYEYVLYTDFDYKLADTKENWIKIYPDFKKEIKKFYSSNKTLEKLDKTAFMKKLTFYINTLNKQ</sequence>
<dbReference type="RefSeq" id="WP_236452770.1">
    <property type="nucleotide sequence ID" value="NZ_CBCSGE010000001.1"/>
</dbReference>
<reference evidence="2 3" key="1">
    <citation type="submission" date="2024-09" db="EMBL/GenBank/DDBJ databases">
        <authorList>
            <person name="Sun Q."/>
            <person name="Mori K."/>
        </authorList>
    </citation>
    <scope>NUCLEOTIDE SEQUENCE [LARGE SCALE GENOMIC DNA]</scope>
    <source>
        <strain evidence="2 3">CECT 7955</strain>
    </source>
</reference>
<evidence type="ECO:0000313" key="3">
    <source>
        <dbReference type="Proteomes" id="UP001589607"/>
    </source>
</evidence>
<evidence type="ECO:0000256" key="1">
    <source>
        <dbReference type="SAM" id="SignalP"/>
    </source>
</evidence>
<feature type="signal peptide" evidence="1">
    <location>
        <begin position="1"/>
        <end position="21"/>
    </location>
</feature>
<keyword evidence="3" id="KW-1185">Reference proteome</keyword>
<accession>A0ABV5GTF0</accession>
<comment type="caution">
    <text evidence="2">The sequence shown here is derived from an EMBL/GenBank/DDBJ whole genome shotgun (WGS) entry which is preliminary data.</text>
</comment>
<feature type="chain" id="PRO_5045257756" evidence="1">
    <location>
        <begin position="22"/>
        <end position="235"/>
    </location>
</feature>
<protein>
    <submittedName>
        <fullName evidence="2">Uncharacterized protein</fullName>
    </submittedName>
</protein>
<organism evidence="2 3">
    <name type="scientific">Flavobacterium jumunjinense</name>
    <dbReference type="NCBI Taxonomy" id="998845"/>
    <lineage>
        <taxon>Bacteria</taxon>
        <taxon>Pseudomonadati</taxon>
        <taxon>Bacteroidota</taxon>
        <taxon>Flavobacteriia</taxon>
        <taxon>Flavobacteriales</taxon>
        <taxon>Flavobacteriaceae</taxon>
        <taxon>Flavobacterium</taxon>
    </lineage>
</organism>